<dbReference type="OrthoDB" id="10492811at2759"/>
<organism evidence="1 2">
    <name type="scientific">Zosterops borbonicus</name>
    <dbReference type="NCBI Taxonomy" id="364589"/>
    <lineage>
        <taxon>Eukaryota</taxon>
        <taxon>Metazoa</taxon>
        <taxon>Chordata</taxon>
        <taxon>Craniata</taxon>
        <taxon>Vertebrata</taxon>
        <taxon>Euteleostomi</taxon>
        <taxon>Archelosauria</taxon>
        <taxon>Archosauria</taxon>
        <taxon>Dinosauria</taxon>
        <taxon>Saurischia</taxon>
        <taxon>Theropoda</taxon>
        <taxon>Coelurosauria</taxon>
        <taxon>Aves</taxon>
        <taxon>Neognathae</taxon>
        <taxon>Neoaves</taxon>
        <taxon>Telluraves</taxon>
        <taxon>Australaves</taxon>
        <taxon>Passeriformes</taxon>
        <taxon>Sylvioidea</taxon>
        <taxon>Zosteropidae</taxon>
        <taxon>Zosterops</taxon>
    </lineage>
</organism>
<sequence>MTQSWEEWLMPQRAVQPLEGPQHVGGMGREKWFAVQQKHVPVLGKDNPRLQDSLGIDLLESCSAEDLGVLVDNYMSMSQQCPGDHGDEKAGAVQF</sequence>
<accession>A0A8K1G1S8</accession>
<dbReference type="Proteomes" id="UP000796761">
    <property type="component" value="Unassembled WGS sequence"/>
</dbReference>
<dbReference type="AlphaFoldDB" id="A0A8K1G1S8"/>
<proteinExistence type="predicted"/>
<gene>
    <name evidence="1" type="ORF">HGM15179_016905</name>
</gene>
<name>A0A8K1G1S8_9PASS</name>
<dbReference type="EMBL" id="SWJQ01000914">
    <property type="protein sequence ID" value="TRZ10200.1"/>
    <property type="molecule type" value="Genomic_DNA"/>
</dbReference>
<evidence type="ECO:0000313" key="1">
    <source>
        <dbReference type="EMBL" id="TRZ10200.1"/>
    </source>
</evidence>
<evidence type="ECO:0000313" key="2">
    <source>
        <dbReference type="Proteomes" id="UP000796761"/>
    </source>
</evidence>
<reference evidence="1" key="1">
    <citation type="submission" date="2019-04" db="EMBL/GenBank/DDBJ databases">
        <title>Genome assembly of Zosterops borbonicus 15179.</title>
        <authorList>
            <person name="Leroy T."/>
            <person name="Anselmetti Y."/>
            <person name="Tilak M.-K."/>
            <person name="Nabholz B."/>
        </authorList>
    </citation>
    <scope>NUCLEOTIDE SEQUENCE</scope>
    <source>
        <strain evidence="1">HGM_15179</strain>
        <tissue evidence="1">Muscle</tissue>
    </source>
</reference>
<protein>
    <submittedName>
        <fullName evidence="1">Uncharacterized protein</fullName>
    </submittedName>
</protein>
<keyword evidence="2" id="KW-1185">Reference proteome</keyword>
<comment type="caution">
    <text evidence="1">The sequence shown here is derived from an EMBL/GenBank/DDBJ whole genome shotgun (WGS) entry which is preliminary data.</text>
</comment>